<evidence type="ECO:0000256" key="1">
    <source>
        <dbReference type="SAM" id="Phobius"/>
    </source>
</evidence>
<keyword evidence="1" id="KW-1133">Transmembrane helix</keyword>
<sequence>VIILVGTSFLVNSVTADAETNWVEGATVVSFYVMIASTAWFYVSDREISQLLVGGTCQASSDSS</sequence>
<organism evidence="2 3">
    <name type="scientific">Lentinula lateritia</name>
    <dbReference type="NCBI Taxonomy" id="40482"/>
    <lineage>
        <taxon>Eukaryota</taxon>
        <taxon>Fungi</taxon>
        <taxon>Dikarya</taxon>
        <taxon>Basidiomycota</taxon>
        <taxon>Agaricomycotina</taxon>
        <taxon>Agaricomycetes</taxon>
        <taxon>Agaricomycetidae</taxon>
        <taxon>Agaricales</taxon>
        <taxon>Marasmiineae</taxon>
        <taxon>Omphalotaceae</taxon>
        <taxon>Lentinula</taxon>
    </lineage>
</organism>
<gene>
    <name evidence="2" type="ORF">C8R41DRAFT_765282</name>
</gene>
<protein>
    <submittedName>
        <fullName evidence="2">Uncharacterized protein</fullName>
    </submittedName>
</protein>
<dbReference type="EMBL" id="JANVFT010000038">
    <property type="protein sequence ID" value="KAJ4492417.1"/>
    <property type="molecule type" value="Genomic_DNA"/>
</dbReference>
<keyword evidence="3" id="KW-1185">Reference proteome</keyword>
<feature type="transmembrane region" description="Helical" evidence="1">
    <location>
        <begin position="26"/>
        <end position="43"/>
    </location>
</feature>
<feature type="non-terminal residue" evidence="2">
    <location>
        <position position="1"/>
    </location>
</feature>
<name>A0ABQ8VFM0_9AGAR</name>
<proteinExistence type="predicted"/>
<comment type="caution">
    <text evidence="2">The sequence shown here is derived from an EMBL/GenBank/DDBJ whole genome shotgun (WGS) entry which is preliminary data.</text>
</comment>
<keyword evidence="1" id="KW-0472">Membrane</keyword>
<keyword evidence="1" id="KW-0812">Transmembrane</keyword>
<accession>A0ABQ8VFM0</accession>
<evidence type="ECO:0000313" key="3">
    <source>
        <dbReference type="Proteomes" id="UP001150217"/>
    </source>
</evidence>
<reference evidence="2" key="1">
    <citation type="submission" date="2022-08" db="EMBL/GenBank/DDBJ databases">
        <title>A Global Phylogenomic Analysis of the Shiitake Genus Lentinula.</title>
        <authorList>
            <consortium name="DOE Joint Genome Institute"/>
            <person name="Sierra-Patev S."/>
            <person name="Min B."/>
            <person name="Naranjo-Ortiz M."/>
            <person name="Looney B."/>
            <person name="Konkel Z."/>
            <person name="Slot J.C."/>
            <person name="Sakamoto Y."/>
            <person name="Steenwyk J.L."/>
            <person name="Rokas A."/>
            <person name="Carro J."/>
            <person name="Camarero S."/>
            <person name="Ferreira P."/>
            <person name="Molpeceres G."/>
            <person name="Ruiz-Duenas F.J."/>
            <person name="Serrano A."/>
            <person name="Henrissat B."/>
            <person name="Drula E."/>
            <person name="Hughes K.W."/>
            <person name="Mata J.L."/>
            <person name="Ishikawa N.K."/>
            <person name="Vargas-Isla R."/>
            <person name="Ushijima S."/>
            <person name="Smith C.A."/>
            <person name="Ahrendt S."/>
            <person name="Andreopoulos W."/>
            <person name="He G."/>
            <person name="Labutti K."/>
            <person name="Lipzen A."/>
            <person name="Ng V."/>
            <person name="Riley R."/>
            <person name="Sandor L."/>
            <person name="Barry K."/>
            <person name="Martinez A.T."/>
            <person name="Xiao Y."/>
            <person name="Gibbons J.G."/>
            <person name="Terashima K."/>
            <person name="Grigoriev I.V."/>
            <person name="Hibbett D.S."/>
        </authorList>
    </citation>
    <scope>NUCLEOTIDE SEQUENCE</scope>
    <source>
        <strain evidence="2">RHP3577 ss4</strain>
    </source>
</reference>
<evidence type="ECO:0000313" key="2">
    <source>
        <dbReference type="EMBL" id="KAJ4492417.1"/>
    </source>
</evidence>
<dbReference type="Proteomes" id="UP001150217">
    <property type="component" value="Unassembled WGS sequence"/>
</dbReference>